<keyword evidence="5" id="KW-0677">Repeat</keyword>
<evidence type="ECO:0000256" key="2">
    <source>
        <dbReference type="ARBA" id="ARBA00004613"/>
    </source>
</evidence>
<keyword evidence="6" id="KW-0843">Virulence</keyword>
<keyword evidence="11" id="KW-1185">Reference proteome</keyword>
<dbReference type="PANTHER" id="PTHR38340:SF1">
    <property type="entry name" value="S-LAYER PROTEIN"/>
    <property type="match status" value="1"/>
</dbReference>
<feature type="compositionally biased region" description="Polar residues" evidence="8">
    <location>
        <begin position="1"/>
        <end position="17"/>
    </location>
</feature>
<dbReference type="CDD" id="cd00081">
    <property type="entry name" value="Hint"/>
    <property type="match status" value="1"/>
</dbReference>
<dbReference type="Pfam" id="PF13403">
    <property type="entry name" value="Hint_2"/>
    <property type="match status" value="1"/>
</dbReference>
<feature type="compositionally biased region" description="Gly residues" evidence="8">
    <location>
        <begin position="378"/>
        <end position="389"/>
    </location>
</feature>
<dbReference type="Proteomes" id="UP000679284">
    <property type="component" value="Chromosome"/>
</dbReference>
<dbReference type="SUPFAM" id="SSF51120">
    <property type="entry name" value="beta-Roll"/>
    <property type="match status" value="5"/>
</dbReference>
<dbReference type="AlphaFoldDB" id="A0A8J8SKP2"/>
<dbReference type="GO" id="GO:0016020">
    <property type="term" value="C:membrane"/>
    <property type="evidence" value="ECO:0007669"/>
    <property type="project" value="UniProtKB-SubCell"/>
</dbReference>
<dbReference type="PRINTS" id="PR01488">
    <property type="entry name" value="RTXTOXINA"/>
</dbReference>
<dbReference type="SUPFAM" id="SSF51294">
    <property type="entry name" value="Hedgehog/intein (Hint) domain"/>
    <property type="match status" value="1"/>
</dbReference>
<dbReference type="InterPro" id="IPR050557">
    <property type="entry name" value="RTX_toxin/Mannuronan_C5-epim"/>
</dbReference>
<organism evidence="10 11">
    <name type="scientific">Falsirhodobacter algicola</name>
    <dbReference type="NCBI Taxonomy" id="2692330"/>
    <lineage>
        <taxon>Bacteria</taxon>
        <taxon>Pseudomonadati</taxon>
        <taxon>Pseudomonadota</taxon>
        <taxon>Alphaproteobacteria</taxon>
        <taxon>Rhodobacterales</taxon>
        <taxon>Paracoccaceae</taxon>
        <taxon>Falsirhodobacter</taxon>
    </lineage>
</organism>
<evidence type="ECO:0000256" key="4">
    <source>
        <dbReference type="ARBA" id="ARBA00022656"/>
    </source>
</evidence>
<proteinExistence type="predicted"/>
<keyword evidence="7" id="KW-0472">Membrane</keyword>
<feature type="region of interest" description="Disordered" evidence="8">
    <location>
        <begin position="369"/>
        <end position="389"/>
    </location>
</feature>
<dbReference type="EMBL" id="CP047289">
    <property type="protein sequence ID" value="QUS35563.1"/>
    <property type="molecule type" value="Genomic_DNA"/>
</dbReference>
<evidence type="ECO:0000256" key="5">
    <source>
        <dbReference type="ARBA" id="ARBA00022737"/>
    </source>
</evidence>
<feature type="region of interest" description="Disordered" evidence="8">
    <location>
        <begin position="533"/>
        <end position="556"/>
    </location>
</feature>
<name>A0A8J8SKP2_9RHOB</name>
<evidence type="ECO:0000256" key="1">
    <source>
        <dbReference type="ARBA" id="ARBA00004370"/>
    </source>
</evidence>
<dbReference type="PRINTS" id="PR00313">
    <property type="entry name" value="CABNDNGRPT"/>
</dbReference>
<evidence type="ECO:0000256" key="7">
    <source>
        <dbReference type="ARBA" id="ARBA00023136"/>
    </source>
</evidence>
<dbReference type="PROSITE" id="PS00330">
    <property type="entry name" value="HEMOLYSIN_CALCIUM"/>
    <property type="match status" value="11"/>
</dbReference>
<keyword evidence="4" id="KW-0800">Toxin</keyword>
<dbReference type="Gene3D" id="2.170.16.10">
    <property type="entry name" value="Hedgehog/Intein (Hint) domain"/>
    <property type="match status" value="1"/>
</dbReference>
<dbReference type="PANTHER" id="PTHR38340">
    <property type="entry name" value="S-LAYER PROTEIN"/>
    <property type="match status" value="1"/>
</dbReference>
<dbReference type="InterPro" id="IPR018511">
    <property type="entry name" value="Hemolysin-typ_Ca-bd_CS"/>
</dbReference>
<protein>
    <recommendedName>
        <fullName evidence="9">Hedgehog/Intein (Hint) domain-containing protein</fullName>
    </recommendedName>
</protein>
<dbReference type="InterPro" id="IPR003995">
    <property type="entry name" value="RTX_toxin_determinant-A"/>
</dbReference>
<evidence type="ECO:0000256" key="8">
    <source>
        <dbReference type="SAM" id="MobiDB-lite"/>
    </source>
</evidence>
<dbReference type="GO" id="GO:0005576">
    <property type="term" value="C:extracellular region"/>
    <property type="evidence" value="ECO:0007669"/>
    <property type="project" value="UniProtKB-SubCell"/>
</dbReference>
<dbReference type="RefSeq" id="WP_211784811.1">
    <property type="nucleotide sequence ID" value="NZ_CP047289.1"/>
</dbReference>
<evidence type="ECO:0000313" key="11">
    <source>
        <dbReference type="Proteomes" id="UP000679284"/>
    </source>
</evidence>
<reference evidence="10" key="1">
    <citation type="submission" date="2020-01" db="EMBL/GenBank/DDBJ databases">
        <authorList>
            <person name="Yang Y."/>
            <person name="Kwon Y.M."/>
        </authorList>
    </citation>
    <scope>NUCLEOTIDE SEQUENCE</scope>
    <source>
        <strain evidence="10">PG104</strain>
    </source>
</reference>
<evidence type="ECO:0000256" key="6">
    <source>
        <dbReference type="ARBA" id="ARBA00023026"/>
    </source>
</evidence>
<evidence type="ECO:0000259" key="9">
    <source>
        <dbReference type="Pfam" id="PF13403"/>
    </source>
</evidence>
<feature type="compositionally biased region" description="Polar residues" evidence="8">
    <location>
        <begin position="539"/>
        <end position="556"/>
    </location>
</feature>
<gene>
    <name evidence="10" type="ORF">GR316_04325</name>
</gene>
<dbReference type="Gene3D" id="2.150.10.10">
    <property type="entry name" value="Serralysin-like metalloprotease, C-terminal"/>
    <property type="match status" value="6"/>
</dbReference>
<feature type="region of interest" description="Disordered" evidence="8">
    <location>
        <begin position="1"/>
        <end position="34"/>
    </location>
</feature>
<evidence type="ECO:0000256" key="3">
    <source>
        <dbReference type="ARBA" id="ARBA00022525"/>
    </source>
</evidence>
<dbReference type="InterPro" id="IPR028992">
    <property type="entry name" value="Hedgehog/Intein_dom"/>
</dbReference>
<accession>A0A8J8SKP2</accession>
<sequence>MATLFGTTGNDTRNGTSGDDLIYGGPDDSEPEVDTGSDVVNAYGGNDTVYTGDQNDSIFGGDGDDLLYGGADDDSLVGGAGADTLYGGDGTDRLLGAAGADLIYGGAGNDYLDGGTENDTLIGGAGADTIYGGTGLDFVDYSASAQAIAVSLSTNRGTAGDAAGDVLGAVEGVIGSNYADTITGGTGNETLFGGAGNDILTGNAGDDVLDGGTGDDSLDGGTGADSFIGGAGADTIIGGAGTDTLTYDGSDAVSLDLTSGTGTGGFAAGDVVSGIEVVVGSAFGDALLGTASAESLYGAAGNDTLTGRGGADVLFGGTGNDVLYGGTGTDSLLGEDGNDSILGGAGADTLSGGAGLDTLRGGEGNDLLDGGADADTLEGGGGSDSILGGDGNDVIRGDGVLATADPTALVWSAQGASGTDVQAGFTQSTGAIDVGFSYSTQSSTTRVTLTNDAQYTGGTASTSGLLFTSNGTGPETATLTFTSTTEGISDEVGNVSFRVNDLDAATGADSYVDQVQITAYDSDGNTVAVTLTPAGDDTVSGQTATAASGSNNPDQAQGSVLVEIAGPVARIEISYSSASGTGQRYLYLTDVAFSPRSIVEGNDTLDGGEGDDLLEGDGGNDILYGGAGNDTLDGGTGGDTLYGGAGDDVLILSGSDSAEGGLGNDTFRFSGTPTGSATISGGDGRDVLNLSGTGNYSFDSLNEVTEGGSTSFAGVVRFENGSTVTFSEVENIICFTPGTMILTPHGERPVEDLRPGDSVVTRDDGVQVLRWTGMRKVMAAGRFAPVWFAAGSLPGLRAPIRVSPQHRMLVGGPRAELHLGSREVLVPARHLVGCEGIDWDASGMVTYIHLMFDRHQLIFANGVTTESFHPGSIGLSALDDAAREELFTLFPELRSSMASYGSTVRPVARAHESRLLV</sequence>
<dbReference type="InterPro" id="IPR036844">
    <property type="entry name" value="Hint_dom_sf"/>
</dbReference>
<dbReference type="InterPro" id="IPR011049">
    <property type="entry name" value="Serralysin-like_metalloprot_C"/>
</dbReference>
<dbReference type="KEGG" id="fap:GR316_04325"/>
<dbReference type="GO" id="GO:0005509">
    <property type="term" value="F:calcium ion binding"/>
    <property type="evidence" value="ECO:0007669"/>
    <property type="project" value="InterPro"/>
</dbReference>
<comment type="subcellular location">
    <subcellularLocation>
        <location evidence="1">Membrane</location>
    </subcellularLocation>
    <subcellularLocation>
        <location evidence="2">Secreted</location>
    </subcellularLocation>
</comment>
<feature type="domain" description="Hedgehog/Intein (Hint)" evidence="9">
    <location>
        <begin position="733"/>
        <end position="871"/>
    </location>
</feature>
<dbReference type="InterPro" id="IPR001343">
    <property type="entry name" value="Hemolysn_Ca-bd"/>
</dbReference>
<keyword evidence="3" id="KW-0964">Secreted</keyword>
<dbReference type="GO" id="GO:0090729">
    <property type="term" value="F:toxin activity"/>
    <property type="evidence" value="ECO:0007669"/>
    <property type="project" value="UniProtKB-KW"/>
</dbReference>
<dbReference type="Pfam" id="PF00353">
    <property type="entry name" value="HemolysinCabind"/>
    <property type="match status" value="9"/>
</dbReference>
<evidence type="ECO:0000313" key="10">
    <source>
        <dbReference type="EMBL" id="QUS35563.1"/>
    </source>
</evidence>